<evidence type="ECO:0000256" key="2">
    <source>
        <dbReference type="SAM" id="MobiDB-lite"/>
    </source>
</evidence>
<dbReference type="Gene3D" id="1.25.10.10">
    <property type="entry name" value="Leucine-rich Repeat Variant"/>
    <property type="match status" value="1"/>
</dbReference>
<dbReference type="SUPFAM" id="SSF48371">
    <property type="entry name" value="ARM repeat"/>
    <property type="match status" value="1"/>
</dbReference>
<accession>A0A9W7T4H0</accession>
<comment type="caution">
    <text evidence="3">The sequence shown here is derived from an EMBL/GenBank/DDBJ whole genome shotgun (WGS) entry which is preliminary data.</text>
</comment>
<sequence length="425" mass="48727">MTQSCGGFVIIELDNGSLEQRLKVLKEVLCVKGEWVGMLPDKDGPGEGGGVQDRTRSEDTSVTLFREYLKVKTVHPQPDYDAALRFLERMAEELSLPMKKVEVCPGRVVAIMTWVGTRPELKSVVLNSHTDVVPVYEEHWKYDPFAAVKDAEGNIYGRGTQDMKCVTIQYIEAVRRLKVAGKRFPRTVHLTFVPDEEVGGHQGMETFVKHPEFQKLNIGFALDEGNVILNKQTFSMEPKPWKKSFTPRDVMKPTFKSKGKPRGKPSGKQPFKPSNSERGQSLRKSRVVGGPQKFNKKNPGSKFTRKRKEPDGNSKQEGPVGKKPKWDEFKLRKKELKQNRQQNDKKDSYDIVNRAKQVWEIVRRKDCNKEKRSKLMKELQNLVRGKIQMIAFAHDSTRVLQCFIQFGSDKQREEVFDELKGWCSL</sequence>
<dbReference type="GO" id="GO:0004046">
    <property type="term" value="F:aminoacylase activity"/>
    <property type="evidence" value="ECO:0007669"/>
    <property type="project" value="TreeGrafter"/>
</dbReference>
<feature type="region of interest" description="Disordered" evidence="2">
    <location>
        <begin position="238"/>
        <end position="329"/>
    </location>
</feature>
<organism evidence="3 4">
    <name type="scientific">Triplophysa rosa</name>
    <name type="common">Cave loach</name>
    <dbReference type="NCBI Taxonomy" id="992332"/>
    <lineage>
        <taxon>Eukaryota</taxon>
        <taxon>Metazoa</taxon>
        <taxon>Chordata</taxon>
        <taxon>Craniata</taxon>
        <taxon>Vertebrata</taxon>
        <taxon>Euteleostomi</taxon>
        <taxon>Actinopterygii</taxon>
        <taxon>Neopterygii</taxon>
        <taxon>Teleostei</taxon>
        <taxon>Ostariophysi</taxon>
        <taxon>Cypriniformes</taxon>
        <taxon>Nemacheilidae</taxon>
        <taxon>Triplophysa</taxon>
    </lineage>
</organism>
<gene>
    <name evidence="3" type="ORF">IRJ41_008799</name>
</gene>
<evidence type="ECO:0000313" key="3">
    <source>
        <dbReference type="EMBL" id="KAI7790151.1"/>
    </source>
</evidence>
<reference evidence="3" key="1">
    <citation type="submission" date="2021-02" db="EMBL/GenBank/DDBJ databases">
        <title>Comparative genomics reveals that relaxation of natural selection precedes convergent phenotypic evolution of cavefish.</title>
        <authorList>
            <person name="Peng Z."/>
        </authorList>
    </citation>
    <scope>NUCLEOTIDE SEQUENCE</scope>
    <source>
        <tissue evidence="3">Muscle</tissue>
    </source>
</reference>
<keyword evidence="1" id="KW-0378">Hydrolase</keyword>
<dbReference type="SUPFAM" id="SSF53187">
    <property type="entry name" value="Zn-dependent exopeptidases"/>
    <property type="match status" value="1"/>
</dbReference>
<evidence type="ECO:0000313" key="4">
    <source>
        <dbReference type="Proteomes" id="UP001059041"/>
    </source>
</evidence>
<keyword evidence="4" id="KW-1185">Reference proteome</keyword>
<dbReference type="PROSITE" id="PS00759">
    <property type="entry name" value="ARGE_DAPE_CPG2_2"/>
    <property type="match status" value="1"/>
</dbReference>
<dbReference type="Proteomes" id="UP001059041">
    <property type="component" value="Unassembled WGS sequence"/>
</dbReference>
<dbReference type="PANTHER" id="PTHR45892">
    <property type="entry name" value="AMINOACYLASE-1"/>
    <property type="match status" value="1"/>
</dbReference>
<dbReference type="Gene3D" id="3.40.630.10">
    <property type="entry name" value="Zn peptidases"/>
    <property type="match status" value="1"/>
</dbReference>
<dbReference type="Pfam" id="PF01546">
    <property type="entry name" value="Peptidase_M20"/>
    <property type="match status" value="1"/>
</dbReference>
<dbReference type="InterPro" id="IPR016024">
    <property type="entry name" value="ARM-type_fold"/>
</dbReference>
<proteinExistence type="predicted"/>
<dbReference type="InterPro" id="IPR002933">
    <property type="entry name" value="Peptidase_M20"/>
</dbReference>
<dbReference type="InterPro" id="IPR001261">
    <property type="entry name" value="ArgE/DapE_CS"/>
</dbReference>
<dbReference type="FunFam" id="3.40.630.10:FF:000019">
    <property type="entry name" value="Aminoacylase 1"/>
    <property type="match status" value="1"/>
</dbReference>
<evidence type="ECO:0000256" key="1">
    <source>
        <dbReference type="ARBA" id="ARBA00022801"/>
    </source>
</evidence>
<dbReference type="PANTHER" id="PTHR45892:SF1">
    <property type="entry name" value="AMINOACYLASE-1"/>
    <property type="match status" value="1"/>
</dbReference>
<dbReference type="EMBL" id="JAFHDT010000227">
    <property type="protein sequence ID" value="KAI7790151.1"/>
    <property type="molecule type" value="Genomic_DNA"/>
</dbReference>
<name>A0A9W7T4H0_TRIRA</name>
<protein>
    <submittedName>
        <fullName evidence="3">Aminoacylase-1</fullName>
    </submittedName>
</protein>
<dbReference type="InterPro" id="IPR011989">
    <property type="entry name" value="ARM-like"/>
</dbReference>
<feature type="compositionally biased region" description="Basic residues" evidence="2">
    <location>
        <begin position="255"/>
        <end position="265"/>
    </location>
</feature>
<dbReference type="AlphaFoldDB" id="A0A9W7T4H0"/>
<dbReference type="InterPro" id="IPR052083">
    <property type="entry name" value="Aminoacylase-1_M20A"/>
</dbReference>